<dbReference type="OrthoDB" id="9810282at2"/>
<dbReference type="Gene3D" id="3.30.950.30">
    <property type="entry name" value="Schlafen, AAA domain"/>
    <property type="match status" value="1"/>
</dbReference>
<dbReference type="InterPro" id="IPR038461">
    <property type="entry name" value="Schlafen_AlbA_2_dom_sf"/>
</dbReference>
<dbReference type="PANTHER" id="PTHR30595">
    <property type="entry name" value="GLPR-RELATED TRANSCRIPTIONAL REPRESSOR"/>
    <property type="match status" value="1"/>
</dbReference>
<proteinExistence type="predicted"/>
<gene>
    <name evidence="2" type="ORF">SAMN05421780_109101</name>
</gene>
<dbReference type="RefSeq" id="WP_091514619.1">
    <property type="nucleotide sequence ID" value="NZ_FOLE01000009.1"/>
</dbReference>
<dbReference type="PANTHER" id="PTHR30595:SF6">
    <property type="entry name" value="SCHLAFEN ALBA-2 DOMAIN-CONTAINING PROTEIN"/>
    <property type="match status" value="1"/>
</dbReference>
<protein>
    <submittedName>
        <fullName evidence="2">Putative DNA-binding domain-containing protein</fullName>
    </submittedName>
</protein>
<dbReference type="AlphaFoldDB" id="A0A1I1LRH8"/>
<dbReference type="InterPro" id="IPR007421">
    <property type="entry name" value="Schlafen_AlbA_2_dom"/>
</dbReference>
<evidence type="ECO:0000313" key="3">
    <source>
        <dbReference type="Proteomes" id="UP000199514"/>
    </source>
</evidence>
<name>A0A1I1LRH8_9BACT</name>
<dbReference type="GO" id="GO:0003677">
    <property type="term" value="F:DNA binding"/>
    <property type="evidence" value="ECO:0007669"/>
    <property type="project" value="UniProtKB-KW"/>
</dbReference>
<reference evidence="2 3" key="1">
    <citation type="submission" date="2016-10" db="EMBL/GenBank/DDBJ databases">
        <authorList>
            <person name="de Groot N.N."/>
        </authorList>
    </citation>
    <scope>NUCLEOTIDE SEQUENCE [LARGE SCALE GENOMIC DNA]</scope>
    <source>
        <strain evidence="2 3">DSM 6793</strain>
    </source>
</reference>
<evidence type="ECO:0000259" key="1">
    <source>
        <dbReference type="Pfam" id="PF04326"/>
    </source>
</evidence>
<organism evidence="2 3">
    <name type="scientific">Flexibacter flexilis DSM 6793</name>
    <dbReference type="NCBI Taxonomy" id="927664"/>
    <lineage>
        <taxon>Bacteria</taxon>
        <taxon>Pseudomonadati</taxon>
        <taxon>Bacteroidota</taxon>
        <taxon>Cytophagia</taxon>
        <taxon>Cytophagales</taxon>
        <taxon>Flexibacteraceae</taxon>
        <taxon>Flexibacter</taxon>
    </lineage>
</organism>
<accession>A0A1I1LRH8</accession>
<dbReference type="Pfam" id="PF04326">
    <property type="entry name" value="SLFN_AlbA_2"/>
    <property type="match status" value="1"/>
</dbReference>
<evidence type="ECO:0000313" key="2">
    <source>
        <dbReference type="EMBL" id="SFC75701.1"/>
    </source>
</evidence>
<feature type="domain" description="Schlafen AlbA-2" evidence="1">
    <location>
        <begin position="14"/>
        <end position="133"/>
    </location>
</feature>
<keyword evidence="3" id="KW-1185">Reference proteome</keyword>
<dbReference type="Proteomes" id="UP000199514">
    <property type="component" value="Unassembled WGS sequence"/>
</dbReference>
<sequence>MNFKDLKRIVAAGENQHVEFKRKAAHPDKIMKEIVAFANTEGGGLLLLGVEDNKTIYGFANPDEEEYTIENAIQKYCYPIPDYRLYRVPISDEVSVLALEIKEGTQKPYSVLYDFEQKLGKVYVRVADRSIQASREVREILKIRAQGRSIRFLFGEKEKLLLEYLDKHPYITLETFAALAGIKSKVASRTLVLLVINGILQIHPYEEGQDQYTLKTVAGAE</sequence>
<keyword evidence="2" id="KW-0238">DNA-binding</keyword>
<dbReference type="STRING" id="927664.SAMN05421780_109101"/>
<dbReference type="EMBL" id="FOLE01000009">
    <property type="protein sequence ID" value="SFC75701.1"/>
    <property type="molecule type" value="Genomic_DNA"/>
</dbReference>